<feature type="transmembrane region" description="Helical" evidence="19">
    <location>
        <begin position="83"/>
        <end position="107"/>
    </location>
</feature>
<evidence type="ECO:0000313" key="20">
    <source>
        <dbReference type="EMBL" id="AAS73133.1"/>
    </source>
</evidence>
<dbReference type="GO" id="GO:0004605">
    <property type="term" value="F:phosphatidate cytidylyltransferase activity"/>
    <property type="evidence" value="ECO:0007669"/>
    <property type="project" value="UniProtKB-EC"/>
</dbReference>
<evidence type="ECO:0000256" key="16">
    <source>
        <dbReference type="ARBA" id="ARBA00023209"/>
    </source>
</evidence>
<dbReference type="PANTHER" id="PTHR46382">
    <property type="entry name" value="PHOSPHATIDATE CYTIDYLYLTRANSFERASE"/>
    <property type="match status" value="1"/>
</dbReference>
<comment type="pathway">
    <text evidence="3 18">Phospholipid metabolism; CDP-diacylglycerol biosynthesis; CDP-diacylglycerol from sn-glycerol 3-phosphate: step 3/3.</text>
</comment>
<feature type="transmembrane region" description="Helical" evidence="19">
    <location>
        <begin position="152"/>
        <end position="172"/>
    </location>
</feature>
<evidence type="ECO:0000256" key="7">
    <source>
        <dbReference type="ARBA" id="ARBA00019373"/>
    </source>
</evidence>
<dbReference type="UniPathway" id="UPA00557">
    <property type="reaction ID" value="UER00614"/>
</dbReference>
<feature type="transmembrane region" description="Helical" evidence="19">
    <location>
        <begin position="51"/>
        <end position="71"/>
    </location>
</feature>
<comment type="similarity">
    <text evidence="5 18">Belongs to the CDS family.</text>
</comment>
<keyword evidence="15 19" id="KW-0472">Membrane</keyword>
<accession>Q6Q8T4</accession>
<evidence type="ECO:0000256" key="9">
    <source>
        <dbReference type="ARBA" id="ARBA00022516"/>
    </source>
</evidence>
<dbReference type="PROSITE" id="PS01315">
    <property type="entry name" value="CDS"/>
    <property type="match status" value="1"/>
</dbReference>
<dbReference type="Pfam" id="PF01148">
    <property type="entry name" value="CTP_transf_1"/>
    <property type="match status" value="1"/>
</dbReference>
<comment type="catalytic activity">
    <reaction evidence="1 18">
        <text>a 1,2-diacyl-sn-glycero-3-phosphate + CTP + H(+) = a CDP-1,2-diacyl-sn-glycerol + diphosphate</text>
        <dbReference type="Rhea" id="RHEA:16229"/>
        <dbReference type="ChEBI" id="CHEBI:15378"/>
        <dbReference type="ChEBI" id="CHEBI:33019"/>
        <dbReference type="ChEBI" id="CHEBI:37563"/>
        <dbReference type="ChEBI" id="CHEBI:58332"/>
        <dbReference type="ChEBI" id="CHEBI:58608"/>
        <dbReference type="EC" id="2.7.7.41"/>
    </reaction>
</comment>
<protein>
    <recommendedName>
        <fullName evidence="7 18">Phosphatidate cytidylyltransferase</fullName>
        <ecNumber evidence="6 18">2.7.7.41</ecNumber>
    </recommendedName>
</protein>
<keyword evidence="11 18" id="KW-0812">Transmembrane</keyword>
<evidence type="ECO:0000256" key="6">
    <source>
        <dbReference type="ARBA" id="ARBA00012487"/>
    </source>
</evidence>
<evidence type="ECO:0000256" key="12">
    <source>
        <dbReference type="ARBA" id="ARBA00022695"/>
    </source>
</evidence>
<dbReference type="EMBL" id="AY552545">
    <property type="protein sequence ID" value="AAS73133.1"/>
    <property type="molecule type" value="Genomic_DNA"/>
</dbReference>
<keyword evidence="9" id="KW-0444">Lipid biosynthesis</keyword>
<gene>
    <name evidence="20" type="ORF">Red20E09_137</name>
</gene>
<evidence type="ECO:0000256" key="15">
    <source>
        <dbReference type="ARBA" id="ARBA00023136"/>
    </source>
</evidence>
<comment type="subcellular location">
    <subcellularLocation>
        <location evidence="2">Cell membrane</location>
        <topology evidence="2">Multi-pass membrane protein</topology>
    </subcellularLocation>
</comment>
<dbReference type="GO" id="GO:0016024">
    <property type="term" value="P:CDP-diacylglycerol biosynthetic process"/>
    <property type="evidence" value="ECO:0007669"/>
    <property type="project" value="UniProtKB-UniPathway"/>
</dbReference>
<evidence type="ECO:0000256" key="5">
    <source>
        <dbReference type="ARBA" id="ARBA00010185"/>
    </source>
</evidence>
<evidence type="ECO:0000256" key="4">
    <source>
        <dbReference type="ARBA" id="ARBA00005189"/>
    </source>
</evidence>
<evidence type="ECO:0000256" key="8">
    <source>
        <dbReference type="ARBA" id="ARBA00022475"/>
    </source>
</evidence>
<keyword evidence="12 18" id="KW-0548">Nucleotidyltransferase</keyword>
<name>Q6Q8T4_9GAMM</name>
<evidence type="ECO:0000256" key="19">
    <source>
        <dbReference type="SAM" id="Phobius"/>
    </source>
</evidence>
<proteinExistence type="inferred from homology"/>
<reference evidence="20" key="2">
    <citation type="submission" date="2005-12" db="EMBL/GenBank/DDBJ databases">
        <authorList>
            <person name="Sabehi G."/>
            <person name="Beja O."/>
        </authorList>
    </citation>
    <scope>NUCLEOTIDE SEQUENCE</scope>
</reference>
<evidence type="ECO:0000256" key="14">
    <source>
        <dbReference type="ARBA" id="ARBA00023098"/>
    </source>
</evidence>
<dbReference type="EC" id="2.7.7.41" evidence="6 18"/>
<evidence type="ECO:0000256" key="11">
    <source>
        <dbReference type="ARBA" id="ARBA00022692"/>
    </source>
</evidence>
<evidence type="ECO:0000256" key="17">
    <source>
        <dbReference type="ARBA" id="ARBA00023264"/>
    </source>
</evidence>
<sequence>MLSRLLTALSLISLILVVLYLQSAWLFTILICFVCILALYEWIANNFKNKLFGFFLIFNFGFWSIFLILGWESYFDNDIGSPLVMSFFLYGIIILNTALFDTFAYIIGSNFGKTYIVKKISPNKTLEGLVGGLFSSIILGSLIGLSLVPKNYWIIVIFILGGLSAFFGDLLISFFKRQTGVKDTGTILPGHGGILDRIDSHLLATPLLIIILFLLVSL</sequence>
<feature type="transmembrane region" description="Helical" evidence="19">
    <location>
        <begin position="6"/>
        <end position="39"/>
    </location>
</feature>
<organism evidence="20">
    <name type="scientific">uncultured marine gamma proteobacterium EBAC20E09</name>
    <dbReference type="NCBI Taxonomy" id="266134"/>
    <lineage>
        <taxon>Bacteria</taxon>
        <taxon>Pseudomonadati</taxon>
        <taxon>Pseudomonadota</taxon>
        <taxon>Gammaproteobacteria</taxon>
        <taxon>SAR86 cluster</taxon>
        <taxon>environmental samples</taxon>
    </lineage>
</organism>
<keyword evidence="8" id="KW-1003">Cell membrane</keyword>
<evidence type="ECO:0000256" key="18">
    <source>
        <dbReference type="RuleBase" id="RU003938"/>
    </source>
</evidence>
<keyword evidence="16" id="KW-0594">Phospholipid biosynthesis</keyword>
<feature type="transmembrane region" description="Helical" evidence="19">
    <location>
        <begin position="198"/>
        <end position="216"/>
    </location>
</feature>
<keyword evidence="14" id="KW-0443">Lipid metabolism</keyword>
<comment type="pathway">
    <text evidence="4">Lipid metabolism.</text>
</comment>
<evidence type="ECO:0000256" key="2">
    <source>
        <dbReference type="ARBA" id="ARBA00004651"/>
    </source>
</evidence>
<dbReference type="GO" id="GO:0005886">
    <property type="term" value="C:plasma membrane"/>
    <property type="evidence" value="ECO:0007669"/>
    <property type="project" value="UniProtKB-SubCell"/>
</dbReference>
<evidence type="ECO:0000256" key="10">
    <source>
        <dbReference type="ARBA" id="ARBA00022679"/>
    </source>
</evidence>
<reference evidence="20" key="1">
    <citation type="journal article" date="2004" name="Environ. Microbiol.">
        <title>Different SAR86 subgroups harbour divergent proteorhodopsins.</title>
        <authorList>
            <person name="Sabehi G."/>
            <person name="Beja O."/>
            <person name="Suzuki M.T."/>
            <person name="Preston C.M."/>
            <person name="DeLong E.F."/>
        </authorList>
    </citation>
    <scope>NUCLEOTIDE SEQUENCE</scope>
</reference>
<evidence type="ECO:0000256" key="3">
    <source>
        <dbReference type="ARBA" id="ARBA00005119"/>
    </source>
</evidence>
<dbReference type="InterPro" id="IPR000374">
    <property type="entry name" value="PC_trans"/>
</dbReference>
<dbReference type="PANTHER" id="PTHR46382:SF1">
    <property type="entry name" value="PHOSPHATIDATE CYTIDYLYLTRANSFERASE"/>
    <property type="match status" value="1"/>
</dbReference>
<evidence type="ECO:0000256" key="1">
    <source>
        <dbReference type="ARBA" id="ARBA00001698"/>
    </source>
</evidence>
<dbReference type="AlphaFoldDB" id="Q6Q8T4"/>
<feature type="transmembrane region" description="Helical" evidence="19">
    <location>
        <begin position="128"/>
        <end position="146"/>
    </location>
</feature>
<keyword evidence="17" id="KW-1208">Phospholipid metabolism</keyword>
<keyword evidence="10 18" id="KW-0808">Transferase</keyword>
<keyword evidence="13 19" id="KW-1133">Transmembrane helix</keyword>
<evidence type="ECO:0000256" key="13">
    <source>
        <dbReference type="ARBA" id="ARBA00022989"/>
    </source>
</evidence>